<accession>A0A0E9RKV9</accession>
<evidence type="ECO:0000313" key="2">
    <source>
        <dbReference type="EMBL" id="JAH29447.1"/>
    </source>
</evidence>
<protein>
    <submittedName>
        <fullName evidence="2">Uncharacterized protein</fullName>
    </submittedName>
</protein>
<keyword evidence="1" id="KW-0812">Transmembrane</keyword>
<reference evidence="2" key="2">
    <citation type="journal article" date="2015" name="Fish Shellfish Immunol.">
        <title>Early steps in the European eel (Anguilla anguilla)-Vibrio vulnificus interaction in the gills: Role of the RtxA13 toxin.</title>
        <authorList>
            <person name="Callol A."/>
            <person name="Pajuelo D."/>
            <person name="Ebbesson L."/>
            <person name="Teles M."/>
            <person name="MacKenzie S."/>
            <person name="Amaro C."/>
        </authorList>
    </citation>
    <scope>NUCLEOTIDE SEQUENCE</scope>
</reference>
<dbReference type="AlphaFoldDB" id="A0A0E9RKV9"/>
<dbReference type="EMBL" id="GBXM01079130">
    <property type="protein sequence ID" value="JAH29447.1"/>
    <property type="molecule type" value="Transcribed_RNA"/>
</dbReference>
<name>A0A0E9RKV9_ANGAN</name>
<feature type="transmembrane region" description="Helical" evidence="1">
    <location>
        <begin position="12"/>
        <end position="31"/>
    </location>
</feature>
<dbReference type="EMBL" id="GBXM01071628">
    <property type="protein sequence ID" value="JAH36949.1"/>
    <property type="molecule type" value="Transcribed_RNA"/>
</dbReference>
<keyword evidence="1" id="KW-1133">Transmembrane helix</keyword>
<dbReference type="EMBL" id="GBXM01078290">
    <property type="protein sequence ID" value="JAH30287.1"/>
    <property type="molecule type" value="Transcribed_RNA"/>
</dbReference>
<proteinExistence type="predicted"/>
<organism evidence="2">
    <name type="scientific">Anguilla anguilla</name>
    <name type="common">European freshwater eel</name>
    <name type="synonym">Muraena anguilla</name>
    <dbReference type="NCBI Taxonomy" id="7936"/>
    <lineage>
        <taxon>Eukaryota</taxon>
        <taxon>Metazoa</taxon>
        <taxon>Chordata</taxon>
        <taxon>Craniata</taxon>
        <taxon>Vertebrata</taxon>
        <taxon>Euteleostomi</taxon>
        <taxon>Actinopterygii</taxon>
        <taxon>Neopterygii</taxon>
        <taxon>Teleostei</taxon>
        <taxon>Anguilliformes</taxon>
        <taxon>Anguillidae</taxon>
        <taxon>Anguilla</taxon>
    </lineage>
</organism>
<reference evidence="2" key="1">
    <citation type="submission" date="2014-11" db="EMBL/GenBank/DDBJ databases">
        <authorList>
            <person name="Amaro Gonzalez C."/>
        </authorList>
    </citation>
    <scope>NUCLEOTIDE SEQUENCE</scope>
</reference>
<evidence type="ECO:0000256" key="1">
    <source>
        <dbReference type="SAM" id="Phobius"/>
    </source>
</evidence>
<keyword evidence="1" id="KW-0472">Membrane</keyword>
<sequence length="46" mass="5068">MEDCLFSSTEALVVAGVLILLVIATSARILLRKKLPKDPLFYGKSF</sequence>